<sequence length="78" mass="8381">MYQYTVVFEPAEEGGYVASVPALPGCVTQGENLEEAMAMAKDAIEGYLSVLKDEGEEIPIEPEGTFITKISIPDGKLV</sequence>
<dbReference type="AlphaFoldDB" id="A0A1F5DQ82"/>
<dbReference type="Pfam" id="PF15919">
    <property type="entry name" value="HicB_lk_antitox"/>
    <property type="match status" value="1"/>
</dbReference>
<proteinExistence type="predicted"/>
<dbReference type="PANTHER" id="PTHR34504">
    <property type="entry name" value="ANTITOXIN HICB"/>
    <property type="match status" value="1"/>
</dbReference>
<evidence type="ECO:0000313" key="3">
    <source>
        <dbReference type="Proteomes" id="UP000178764"/>
    </source>
</evidence>
<name>A0A1F5DQ82_9BACT</name>
<organism evidence="2 3">
    <name type="scientific">Candidatus Berkelbacteria bacterium RBG_13_40_8</name>
    <dbReference type="NCBI Taxonomy" id="1797467"/>
    <lineage>
        <taxon>Bacteria</taxon>
        <taxon>Candidatus Berkelbacteria</taxon>
    </lineage>
</organism>
<dbReference type="EMBL" id="MEZT01000005">
    <property type="protein sequence ID" value="OGD57210.1"/>
    <property type="molecule type" value="Genomic_DNA"/>
</dbReference>
<comment type="caution">
    <text evidence="2">The sequence shown here is derived from an EMBL/GenBank/DDBJ whole genome shotgun (WGS) entry which is preliminary data.</text>
</comment>
<dbReference type="Gene3D" id="3.30.160.250">
    <property type="match status" value="1"/>
</dbReference>
<dbReference type="InterPro" id="IPR031807">
    <property type="entry name" value="HicB-like"/>
</dbReference>
<feature type="domain" description="HicB-like antitoxin of toxin-antitoxin system" evidence="1">
    <location>
        <begin position="4"/>
        <end position="61"/>
    </location>
</feature>
<dbReference type="InterPro" id="IPR035069">
    <property type="entry name" value="TTHA1013/TTHA0281-like"/>
</dbReference>
<evidence type="ECO:0000259" key="1">
    <source>
        <dbReference type="Pfam" id="PF15919"/>
    </source>
</evidence>
<dbReference type="PANTHER" id="PTHR34504:SF2">
    <property type="entry name" value="UPF0150 PROTEIN SSL0259"/>
    <property type="match status" value="1"/>
</dbReference>
<dbReference type="InterPro" id="IPR051404">
    <property type="entry name" value="TA_system_antitoxin"/>
</dbReference>
<dbReference type="SUPFAM" id="SSF143100">
    <property type="entry name" value="TTHA1013/TTHA0281-like"/>
    <property type="match status" value="1"/>
</dbReference>
<reference evidence="2 3" key="1">
    <citation type="journal article" date="2016" name="Nat. Commun.">
        <title>Thousands of microbial genomes shed light on interconnected biogeochemical processes in an aquifer system.</title>
        <authorList>
            <person name="Anantharaman K."/>
            <person name="Brown C.T."/>
            <person name="Hug L.A."/>
            <person name="Sharon I."/>
            <person name="Castelle C.J."/>
            <person name="Probst A.J."/>
            <person name="Thomas B.C."/>
            <person name="Singh A."/>
            <person name="Wilkins M.J."/>
            <person name="Karaoz U."/>
            <person name="Brodie E.L."/>
            <person name="Williams K.H."/>
            <person name="Hubbard S.S."/>
            <person name="Banfield J.F."/>
        </authorList>
    </citation>
    <scope>NUCLEOTIDE SEQUENCE [LARGE SCALE GENOMIC DNA]</scope>
</reference>
<accession>A0A1F5DQ82</accession>
<evidence type="ECO:0000313" key="2">
    <source>
        <dbReference type="EMBL" id="OGD57210.1"/>
    </source>
</evidence>
<protein>
    <recommendedName>
        <fullName evidence="1">HicB-like antitoxin of toxin-antitoxin system domain-containing protein</fullName>
    </recommendedName>
</protein>
<gene>
    <name evidence="2" type="ORF">A2V71_01930</name>
</gene>
<dbReference type="Proteomes" id="UP000178764">
    <property type="component" value="Unassembled WGS sequence"/>
</dbReference>